<dbReference type="InterPro" id="IPR011322">
    <property type="entry name" value="N-reg_PII-like_a/b"/>
</dbReference>
<proteinExistence type="inferred from homology"/>
<dbReference type="RefSeq" id="WP_085179693.1">
    <property type="nucleotide sequence ID" value="NZ_CSTD01000005.1"/>
</dbReference>
<evidence type="ECO:0008006" key="4">
    <source>
        <dbReference type="Google" id="ProtNLM"/>
    </source>
</evidence>
<dbReference type="PANTHER" id="PTHR35983:SF1">
    <property type="entry name" value="UPF0166 PROTEIN TM_0021"/>
    <property type="match status" value="1"/>
</dbReference>
<dbReference type="Proteomes" id="UP000198875">
    <property type="component" value="Unassembled WGS sequence"/>
</dbReference>
<evidence type="ECO:0000313" key="3">
    <source>
        <dbReference type="Proteomes" id="UP000198875"/>
    </source>
</evidence>
<sequence length="359" mass="39527">MDEDCLKLSTYLAERRRTDDGFVSDVLLGLYGQNDIAVSAVLRGIGGFGTGRHLRTDESLSLSEDPPVAIIAVDSRTKIEALLDPVLAIKQRGLMTLERARLLRGEIGPLELAGELHEAVKLTIYLGRRDRVNGVPAHVALCELMYRRGLAGASVFLGVDGTLDGKRQRAEFFGRNSNVPMMIIAVGSGDRIGRALPELAGLLRRPIMTLERVRVCKRDGELLERPHALPGFDEHGLPLWQKLMVYTSESARQGGMPIHRALIQRLRRREAPDGATVLRGVWGFHGDHRPHGDTLWSLGRRVPVVTVIIDTPAYIAECFDVVDELTRSEGLVTSEMVPALVSDEGRSGPGGPRMANHRY</sequence>
<dbReference type="InterPro" id="IPR015867">
    <property type="entry name" value="N-reg_PII/ATP_PRibTrfase_C"/>
</dbReference>
<evidence type="ECO:0000256" key="1">
    <source>
        <dbReference type="ARBA" id="ARBA00010554"/>
    </source>
</evidence>
<evidence type="ECO:0000313" key="2">
    <source>
        <dbReference type="EMBL" id="CPR12868.1"/>
    </source>
</evidence>
<dbReference type="PANTHER" id="PTHR35983">
    <property type="entry name" value="UPF0166 PROTEIN TM_0021"/>
    <property type="match status" value="1"/>
</dbReference>
<comment type="similarity">
    <text evidence="1">Belongs to the UPF0166 family.</text>
</comment>
<name>A0A0U0WD30_MYCBE</name>
<protein>
    <recommendedName>
        <fullName evidence="4">DUF190 domain-containing protein</fullName>
    </recommendedName>
</protein>
<dbReference type="OrthoDB" id="9795599at2"/>
<dbReference type="AlphaFoldDB" id="A0A0U0WD30"/>
<reference evidence="2 3" key="1">
    <citation type="submission" date="2015-03" db="EMBL/GenBank/DDBJ databases">
        <authorList>
            <person name="Murphy D."/>
        </authorList>
    </citation>
    <scope>NUCLEOTIDE SEQUENCE [LARGE SCALE GENOMIC DNA]</scope>
    <source>
        <strain evidence="2 3">DSM 44277</strain>
    </source>
</reference>
<gene>
    <name evidence="2" type="ORF">BN971_04174</name>
</gene>
<dbReference type="SUPFAM" id="SSF54913">
    <property type="entry name" value="GlnB-like"/>
    <property type="match status" value="3"/>
</dbReference>
<dbReference type="EMBL" id="CSTD01000005">
    <property type="protein sequence ID" value="CPR12868.1"/>
    <property type="molecule type" value="Genomic_DNA"/>
</dbReference>
<accession>A0A0U0WD30</accession>
<organism evidence="2 3">
    <name type="scientific">Mycobacterium bohemicum DSM 44277</name>
    <dbReference type="NCBI Taxonomy" id="1236609"/>
    <lineage>
        <taxon>Bacteria</taxon>
        <taxon>Bacillati</taxon>
        <taxon>Actinomycetota</taxon>
        <taxon>Actinomycetes</taxon>
        <taxon>Mycobacteriales</taxon>
        <taxon>Mycobacteriaceae</taxon>
        <taxon>Mycobacterium</taxon>
    </lineage>
</organism>
<dbReference type="InterPro" id="IPR003793">
    <property type="entry name" value="UPF0166"/>
</dbReference>
<dbReference type="Pfam" id="PF02641">
    <property type="entry name" value="DUF190"/>
    <property type="match status" value="3"/>
</dbReference>
<dbReference type="Gene3D" id="3.30.70.120">
    <property type="match status" value="3"/>
</dbReference>